<reference evidence="1" key="1">
    <citation type="submission" date="2014-11" db="EMBL/GenBank/DDBJ databases">
        <authorList>
            <person name="Amaro Gonzalez C."/>
        </authorList>
    </citation>
    <scope>NUCLEOTIDE SEQUENCE</scope>
</reference>
<protein>
    <submittedName>
        <fullName evidence="1">Uncharacterized protein</fullName>
    </submittedName>
</protein>
<dbReference type="AlphaFoldDB" id="A0A0E9SG17"/>
<reference evidence="1" key="2">
    <citation type="journal article" date="2015" name="Fish Shellfish Immunol.">
        <title>Early steps in the European eel (Anguilla anguilla)-Vibrio vulnificus interaction in the gills: Role of the RtxA13 toxin.</title>
        <authorList>
            <person name="Callol A."/>
            <person name="Pajuelo D."/>
            <person name="Ebbesson L."/>
            <person name="Teles M."/>
            <person name="MacKenzie S."/>
            <person name="Amaro C."/>
        </authorList>
    </citation>
    <scope>NUCLEOTIDE SEQUENCE</scope>
</reference>
<accession>A0A0E9SG17</accession>
<organism evidence="1">
    <name type="scientific">Anguilla anguilla</name>
    <name type="common">European freshwater eel</name>
    <name type="synonym">Muraena anguilla</name>
    <dbReference type="NCBI Taxonomy" id="7936"/>
    <lineage>
        <taxon>Eukaryota</taxon>
        <taxon>Metazoa</taxon>
        <taxon>Chordata</taxon>
        <taxon>Craniata</taxon>
        <taxon>Vertebrata</taxon>
        <taxon>Euteleostomi</taxon>
        <taxon>Actinopterygii</taxon>
        <taxon>Neopterygii</taxon>
        <taxon>Teleostei</taxon>
        <taxon>Anguilliformes</taxon>
        <taxon>Anguillidae</taxon>
        <taxon>Anguilla</taxon>
    </lineage>
</organism>
<evidence type="ECO:0000313" key="1">
    <source>
        <dbReference type="EMBL" id="JAH39438.1"/>
    </source>
</evidence>
<dbReference type="EMBL" id="GBXM01069139">
    <property type="protein sequence ID" value="JAH39438.1"/>
    <property type="molecule type" value="Transcribed_RNA"/>
</dbReference>
<name>A0A0E9SG17_ANGAN</name>
<sequence>MAATCTQNIPIFQQELANLLHHQYSNSCLITKELS</sequence>
<proteinExistence type="predicted"/>